<evidence type="ECO:0000313" key="2">
    <source>
        <dbReference type="Proteomes" id="UP001620597"/>
    </source>
</evidence>
<keyword evidence="2" id="KW-1185">Reference proteome</keyword>
<dbReference type="RefSeq" id="WP_416206821.1">
    <property type="nucleotide sequence ID" value="NZ_JBBKTX010000020.1"/>
</dbReference>
<comment type="caution">
    <text evidence="1">The sequence shown here is derived from an EMBL/GenBank/DDBJ whole genome shotgun (WGS) entry which is preliminary data.</text>
</comment>
<gene>
    <name evidence="1" type="ORF">WG929_15540</name>
</gene>
<evidence type="ECO:0008006" key="3">
    <source>
        <dbReference type="Google" id="ProtNLM"/>
    </source>
</evidence>
<dbReference type="NCBIfam" id="NF047593">
    <property type="entry name" value="IS66_ISAeme5_TnpA"/>
    <property type="match status" value="1"/>
</dbReference>
<dbReference type="EMBL" id="JBBKTX010000020">
    <property type="protein sequence ID" value="MFK4753827.1"/>
    <property type="molecule type" value="Genomic_DNA"/>
</dbReference>
<organism evidence="1 2">
    <name type="scientific">Oceanobacter antarcticus</name>
    <dbReference type="NCBI Taxonomy" id="3133425"/>
    <lineage>
        <taxon>Bacteria</taxon>
        <taxon>Pseudomonadati</taxon>
        <taxon>Pseudomonadota</taxon>
        <taxon>Gammaproteobacteria</taxon>
        <taxon>Oceanospirillales</taxon>
        <taxon>Oceanospirillaceae</taxon>
        <taxon>Oceanobacter</taxon>
    </lineage>
</organism>
<reference evidence="1 2" key="1">
    <citation type="submission" date="2024-03" db="EMBL/GenBank/DDBJ databases">
        <title>High-quality draft genome sequence of Oceanobacter sp. wDCs-4.</title>
        <authorList>
            <person name="Dong C."/>
        </authorList>
    </citation>
    <scope>NUCLEOTIDE SEQUENCE [LARGE SCALE GENOMIC DNA]</scope>
    <source>
        <strain evidence="2">wDCs-4</strain>
    </source>
</reference>
<accession>A0ABW8NLJ1</accession>
<name>A0ABW8NLJ1_9GAMM</name>
<proteinExistence type="predicted"/>
<sequence length="95" mass="10813">MTKSEQWQQHINLWRTSGLSQVAFCKQHNLAMHNLQYWRKRLSPGSEPVVDKPKALIPITVTSPSPARLRLGAQAIIELPTEALPDPVFFNLVIR</sequence>
<protein>
    <recommendedName>
        <fullName evidence="3">Transposase</fullName>
    </recommendedName>
</protein>
<dbReference type="Proteomes" id="UP001620597">
    <property type="component" value="Unassembled WGS sequence"/>
</dbReference>
<evidence type="ECO:0000313" key="1">
    <source>
        <dbReference type="EMBL" id="MFK4753827.1"/>
    </source>
</evidence>